<keyword evidence="8" id="KW-0424">Laminin EGF-like domain</keyword>
<dbReference type="InterPro" id="IPR000742">
    <property type="entry name" value="EGF"/>
</dbReference>
<dbReference type="SMART" id="SM00181">
    <property type="entry name" value="EGF"/>
    <property type="match status" value="5"/>
</dbReference>
<dbReference type="Proteomes" id="UP000678393">
    <property type="component" value="Unassembled WGS sequence"/>
</dbReference>
<gene>
    <name evidence="10" type="ORF">CUNI_LOCUS9342</name>
</gene>
<dbReference type="Gene3D" id="2.170.300.10">
    <property type="entry name" value="Tie2 ligand-binding domain superfamily"/>
    <property type="match status" value="1"/>
</dbReference>
<dbReference type="InterPro" id="IPR008979">
    <property type="entry name" value="Galactose-bd-like_sf"/>
</dbReference>
<evidence type="ECO:0000256" key="8">
    <source>
        <dbReference type="ARBA" id="ARBA00023292"/>
    </source>
</evidence>
<proteinExistence type="predicted"/>
<evidence type="ECO:0000313" key="11">
    <source>
        <dbReference type="Proteomes" id="UP000678393"/>
    </source>
</evidence>
<evidence type="ECO:0000256" key="6">
    <source>
        <dbReference type="ARBA" id="ARBA00023157"/>
    </source>
</evidence>
<dbReference type="GO" id="GO:0005044">
    <property type="term" value="F:scavenger receptor activity"/>
    <property type="evidence" value="ECO:0007669"/>
    <property type="project" value="InterPro"/>
</dbReference>
<keyword evidence="3" id="KW-0732">Signal</keyword>
<accession>A0A8S3Z2W8</accession>
<dbReference type="OrthoDB" id="10252017at2759"/>
<dbReference type="GO" id="GO:0046872">
    <property type="term" value="F:metal ion binding"/>
    <property type="evidence" value="ECO:0007669"/>
    <property type="project" value="UniProtKB-KW"/>
</dbReference>
<dbReference type="FunFam" id="2.10.25.10:FF:000188">
    <property type="entry name" value="Laminin subunit gamma 2"/>
    <property type="match status" value="1"/>
</dbReference>
<evidence type="ECO:0000313" key="10">
    <source>
        <dbReference type="EMBL" id="CAG5123784.1"/>
    </source>
</evidence>
<keyword evidence="6" id="KW-1015">Disulfide bond</keyword>
<dbReference type="PROSITE" id="PS01248">
    <property type="entry name" value="EGF_LAM_1"/>
    <property type="match status" value="1"/>
</dbReference>
<dbReference type="Pfam" id="PF22633">
    <property type="entry name" value="F5_F8_type_C_2"/>
    <property type="match status" value="1"/>
</dbReference>
<dbReference type="PANTHER" id="PTHR24043">
    <property type="entry name" value="SCAVENGER RECEPTOR CLASS F"/>
    <property type="match status" value="1"/>
</dbReference>
<feature type="non-terminal residue" evidence="10">
    <location>
        <position position="336"/>
    </location>
</feature>
<name>A0A8S3Z2W8_9EUPU</name>
<dbReference type="AlphaFoldDB" id="A0A8S3Z2W8"/>
<keyword evidence="1" id="KW-0245">EGF-like domain</keyword>
<organism evidence="10 11">
    <name type="scientific">Candidula unifasciata</name>
    <dbReference type="NCBI Taxonomy" id="100452"/>
    <lineage>
        <taxon>Eukaryota</taxon>
        <taxon>Metazoa</taxon>
        <taxon>Spiralia</taxon>
        <taxon>Lophotrochozoa</taxon>
        <taxon>Mollusca</taxon>
        <taxon>Gastropoda</taxon>
        <taxon>Heterobranchia</taxon>
        <taxon>Euthyneura</taxon>
        <taxon>Panpulmonata</taxon>
        <taxon>Eupulmonata</taxon>
        <taxon>Stylommatophora</taxon>
        <taxon>Helicina</taxon>
        <taxon>Helicoidea</taxon>
        <taxon>Geomitridae</taxon>
        <taxon>Candidula</taxon>
    </lineage>
</organism>
<evidence type="ECO:0000256" key="3">
    <source>
        <dbReference type="ARBA" id="ARBA00022729"/>
    </source>
</evidence>
<protein>
    <recommendedName>
        <fullName evidence="9">Laminin EGF-like domain-containing protein</fullName>
    </recommendedName>
</protein>
<evidence type="ECO:0000259" key="9">
    <source>
        <dbReference type="PROSITE" id="PS01248"/>
    </source>
</evidence>
<keyword evidence="2" id="KW-0479">Metal-binding</keyword>
<evidence type="ECO:0000256" key="1">
    <source>
        <dbReference type="ARBA" id="ARBA00022536"/>
    </source>
</evidence>
<feature type="non-terminal residue" evidence="10">
    <location>
        <position position="1"/>
    </location>
</feature>
<dbReference type="Gene3D" id="2.60.120.260">
    <property type="entry name" value="Galactose-binding domain-like"/>
    <property type="match status" value="1"/>
</dbReference>
<keyword evidence="11" id="KW-1185">Reference proteome</keyword>
<keyword evidence="5" id="KW-0106">Calcium</keyword>
<dbReference type="EMBL" id="CAJHNH020001616">
    <property type="protein sequence ID" value="CAG5123784.1"/>
    <property type="molecule type" value="Genomic_DNA"/>
</dbReference>
<dbReference type="Pfam" id="PF00053">
    <property type="entry name" value="EGF_laminin"/>
    <property type="match status" value="1"/>
</dbReference>
<evidence type="ECO:0000256" key="7">
    <source>
        <dbReference type="ARBA" id="ARBA00023180"/>
    </source>
</evidence>
<dbReference type="InterPro" id="IPR006585">
    <property type="entry name" value="FTP1"/>
</dbReference>
<dbReference type="InterPro" id="IPR002049">
    <property type="entry name" value="LE_dom"/>
</dbReference>
<evidence type="ECO:0000256" key="4">
    <source>
        <dbReference type="ARBA" id="ARBA00022737"/>
    </source>
</evidence>
<reference evidence="10" key="1">
    <citation type="submission" date="2021-04" db="EMBL/GenBank/DDBJ databases">
        <authorList>
            <consortium name="Molecular Ecology Group"/>
        </authorList>
    </citation>
    <scope>NUCLEOTIDE SEQUENCE</scope>
</reference>
<keyword evidence="4" id="KW-0677">Repeat</keyword>
<keyword evidence="7" id="KW-0325">Glycoprotein</keyword>
<dbReference type="PANTHER" id="PTHR24043:SF8">
    <property type="entry name" value="EGF-LIKE DOMAIN-CONTAINING PROTEIN"/>
    <property type="match status" value="1"/>
</dbReference>
<comment type="caution">
    <text evidence="10">The sequence shown here is derived from an EMBL/GenBank/DDBJ whole genome shotgun (WGS) entry which is preliminary data.</text>
</comment>
<evidence type="ECO:0000256" key="5">
    <source>
        <dbReference type="ARBA" id="ARBA00022837"/>
    </source>
</evidence>
<dbReference type="GO" id="GO:0005604">
    <property type="term" value="C:basement membrane"/>
    <property type="evidence" value="ECO:0007669"/>
    <property type="project" value="UniProtKB-ARBA"/>
</dbReference>
<dbReference type="InterPro" id="IPR042635">
    <property type="entry name" value="MEGF10/SREC1/2-like"/>
</dbReference>
<evidence type="ECO:0000256" key="2">
    <source>
        <dbReference type="ARBA" id="ARBA00022723"/>
    </source>
</evidence>
<sequence length="336" mass="37344">QNVSQSSNYLNQQQGVGAENAVDGNTNQYFSSRSCSHTDVETETYPSWNITFDRPYWFHLIYIYNRNAVMKRLSGFSLSMYNGKGDLIYQYTDNENTPLLVYEVSLVRDNSVRLISIEADHGPTSSRVLTLCEVEVYCNCDNSVPCSVSAGTCQYFPNYYCPPGTHGEVCEFSCSEQCLHSLCDARSGACSQCVTGYQGDFCNEDCNIGRFGQNCSNVCPRNCQNGLCDRITGACMSCLDHWTGPTCQGCNQGWFGQNCTNACSRNCRSQICDRMTGDCVSCTEHFAGLKCQECKPGWFGKNCALSCPRFCRAHLCHRETGRCLSCAGRQTGPKCE</sequence>
<dbReference type="SMART" id="SM00607">
    <property type="entry name" value="FTP"/>
    <property type="match status" value="1"/>
</dbReference>
<feature type="domain" description="Laminin EGF-like" evidence="9">
    <location>
        <begin position="279"/>
        <end position="311"/>
    </location>
</feature>
<dbReference type="SUPFAM" id="SSF49785">
    <property type="entry name" value="Galactose-binding domain-like"/>
    <property type="match status" value="1"/>
</dbReference>